<protein>
    <submittedName>
        <fullName evidence="1">Type VI secretion-associated protein</fullName>
    </submittedName>
</protein>
<dbReference type="Gene3D" id="3.40.1730.10">
    <property type="entry name" value="pa0076 domain"/>
    <property type="match status" value="1"/>
</dbReference>
<name>A0A2K9LLS9_9GAMM</name>
<proteinExistence type="predicted"/>
<dbReference type="KEGG" id="kak:Kalk_12155"/>
<gene>
    <name evidence="1" type="ORF">Kalk_12155</name>
</gene>
<sequence>MASEIGFFGKLPGYGDFIERNLPRSFVEVWDQWLQRAMAGSRQMLGEQWLDSYLTSPVWRFALSSGCVDGHAWLGIMLPSVDRVGRYFPLTIALPMSSGVNLSLALYHNAPWFKRLHEIGLACLQESPTVEAVVDVLETLSDPVLVPWRAEPSQMRSVGNCVSLVASSDVKPEHGDVSLRQSLVQNEALLRQHYASFSLWYSAGDEQVPDVQLNSEFLPDPVGYVSMLTGRWPDYGWNQIG</sequence>
<accession>A0A2K9LLS9</accession>
<dbReference type="Pfam" id="PF09867">
    <property type="entry name" value="TagF_N"/>
    <property type="match status" value="1"/>
</dbReference>
<dbReference type="PIRSF" id="PIRSF029287">
    <property type="entry name" value="UCP029287"/>
    <property type="match status" value="1"/>
</dbReference>
<dbReference type="InterPro" id="IPR017748">
    <property type="entry name" value="TagF"/>
</dbReference>
<evidence type="ECO:0000313" key="1">
    <source>
        <dbReference type="EMBL" id="AUM13131.1"/>
    </source>
</evidence>
<dbReference type="OrthoDB" id="9801841at2"/>
<dbReference type="EMBL" id="CP022684">
    <property type="protein sequence ID" value="AUM13131.1"/>
    <property type="molecule type" value="Genomic_DNA"/>
</dbReference>
<keyword evidence="2" id="KW-1185">Reference proteome</keyword>
<dbReference type="NCBIfam" id="TIGR03373">
    <property type="entry name" value="VI_minor_4"/>
    <property type="match status" value="1"/>
</dbReference>
<dbReference type="RefSeq" id="WP_101894510.1">
    <property type="nucleotide sequence ID" value="NZ_CP022684.1"/>
</dbReference>
<dbReference type="Proteomes" id="UP000235116">
    <property type="component" value="Chromosome"/>
</dbReference>
<dbReference type="AlphaFoldDB" id="A0A2K9LLS9"/>
<dbReference type="InterPro" id="IPR038225">
    <property type="entry name" value="TagF_sf"/>
</dbReference>
<evidence type="ECO:0000313" key="2">
    <source>
        <dbReference type="Proteomes" id="UP000235116"/>
    </source>
</evidence>
<reference evidence="2" key="1">
    <citation type="submission" date="2017-08" db="EMBL/GenBank/DDBJ databases">
        <title>Direct submision.</title>
        <authorList>
            <person name="Kim S.-J."/>
            <person name="Rhee S.-K."/>
        </authorList>
    </citation>
    <scope>NUCLEOTIDE SEQUENCE [LARGE SCALE GENOMIC DNA]</scope>
    <source>
        <strain evidence="2">GI5</strain>
    </source>
</reference>
<organism evidence="1 2">
    <name type="scientific">Ketobacter alkanivorans</name>
    <dbReference type="NCBI Taxonomy" id="1917421"/>
    <lineage>
        <taxon>Bacteria</taxon>
        <taxon>Pseudomonadati</taxon>
        <taxon>Pseudomonadota</taxon>
        <taxon>Gammaproteobacteria</taxon>
        <taxon>Pseudomonadales</taxon>
        <taxon>Ketobacteraceae</taxon>
        <taxon>Ketobacter</taxon>
    </lineage>
</organism>